<feature type="compositionally biased region" description="Acidic residues" evidence="1">
    <location>
        <begin position="413"/>
        <end position="430"/>
    </location>
</feature>
<feature type="compositionally biased region" description="Polar residues" evidence="1">
    <location>
        <begin position="354"/>
        <end position="374"/>
    </location>
</feature>
<protein>
    <submittedName>
        <fullName evidence="3">Photoreceptor cilium actin regulator</fullName>
    </submittedName>
</protein>
<accession>A0A6J2WGR4</accession>
<feature type="compositionally biased region" description="Polar residues" evidence="1">
    <location>
        <begin position="26"/>
        <end position="35"/>
    </location>
</feature>
<feature type="compositionally biased region" description="Low complexity" evidence="1">
    <location>
        <begin position="947"/>
        <end position="957"/>
    </location>
</feature>
<dbReference type="PANTHER" id="PTHR22017">
    <property type="entry name" value="PHOTORECEPTOR CILIUM ACTIN REGULATOR"/>
    <property type="match status" value="1"/>
</dbReference>
<feature type="region of interest" description="Disordered" evidence="1">
    <location>
        <begin position="1"/>
        <end position="52"/>
    </location>
</feature>
<feature type="region of interest" description="Disordered" evidence="1">
    <location>
        <begin position="572"/>
        <end position="674"/>
    </location>
</feature>
<dbReference type="GeneID" id="115823596"/>
<dbReference type="InParanoid" id="A0A6J2WGR4"/>
<dbReference type="Proteomes" id="UP000504632">
    <property type="component" value="Chromosome 10"/>
</dbReference>
<feature type="region of interest" description="Disordered" evidence="1">
    <location>
        <begin position="864"/>
        <end position="1020"/>
    </location>
</feature>
<feature type="compositionally biased region" description="Basic and acidic residues" evidence="1">
    <location>
        <begin position="98"/>
        <end position="113"/>
    </location>
</feature>
<dbReference type="SMR" id="A0A6J2WGR4"/>
<evidence type="ECO:0000256" key="1">
    <source>
        <dbReference type="SAM" id="MobiDB-lite"/>
    </source>
</evidence>
<evidence type="ECO:0000313" key="3">
    <source>
        <dbReference type="RefSeq" id="XP_030643518.1"/>
    </source>
</evidence>
<dbReference type="InterPro" id="IPR029352">
    <property type="entry name" value="PCARE"/>
</dbReference>
<evidence type="ECO:0000313" key="2">
    <source>
        <dbReference type="Proteomes" id="UP000504632"/>
    </source>
</evidence>
<dbReference type="CTD" id="100537793"/>
<feature type="compositionally biased region" description="Basic and acidic residues" evidence="1">
    <location>
        <begin position="344"/>
        <end position="353"/>
    </location>
</feature>
<feature type="compositionally biased region" description="Polar residues" evidence="1">
    <location>
        <begin position="966"/>
        <end position="981"/>
    </location>
</feature>
<feature type="region of interest" description="Disordered" evidence="1">
    <location>
        <begin position="96"/>
        <end position="139"/>
    </location>
</feature>
<proteinExistence type="predicted"/>
<reference evidence="3" key="1">
    <citation type="submission" date="2025-08" db="UniProtKB">
        <authorList>
            <consortium name="RefSeq"/>
        </authorList>
    </citation>
    <scope>IDENTIFICATION</scope>
</reference>
<name>A0A6J2WGR4_CHACN</name>
<feature type="compositionally biased region" description="Pro residues" evidence="1">
    <location>
        <begin position="985"/>
        <end position="1000"/>
    </location>
</feature>
<feature type="compositionally biased region" description="Polar residues" evidence="1">
    <location>
        <begin position="789"/>
        <end position="832"/>
    </location>
</feature>
<feature type="compositionally biased region" description="Pro residues" evidence="1">
    <location>
        <begin position="658"/>
        <end position="667"/>
    </location>
</feature>
<organism evidence="2 3">
    <name type="scientific">Chanos chanos</name>
    <name type="common">Milkfish</name>
    <name type="synonym">Mugil chanos</name>
    <dbReference type="NCBI Taxonomy" id="29144"/>
    <lineage>
        <taxon>Eukaryota</taxon>
        <taxon>Metazoa</taxon>
        <taxon>Chordata</taxon>
        <taxon>Craniata</taxon>
        <taxon>Vertebrata</taxon>
        <taxon>Euteleostomi</taxon>
        <taxon>Actinopterygii</taxon>
        <taxon>Neopterygii</taxon>
        <taxon>Teleostei</taxon>
        <taxon>Ostariophysi</taxon>
        <taxon>Gonorynchiformes</taxon>
        <taxon>Chanidae</taxon>
        <taxon>Chanos</taxon>
    </lineage>
</organism>
<sequence length="1154" mass="126799">MGCSPSKGNNFSGSQGPFRRGRTLLPGTQESTGELQSDKCEDGCSGSGETVGEKTLTDLWDCNISTSRRKHSLTESTAETASDKLGTGEIKIDVISQSKEKQGEKKQDAFDKKGAKKSKKGTKGIKQNKKKGKTDSATAEKVDFPEPLVKAHQAAYAYLNPSISKYEVLLSLLDQAAQTQISLQPMIAFLALRYEEINKGLEEMVDEGEKFLKENGEHLAWTSHMKNLSSSSAAKNGSFSTAAEPPPDLLQQLLQYTIQRMQLVGKSVSGIGDSALEEAVDYFSSVSEALETKLKAKRASEARLMQLLTRIEAASLRKPGPEDSTLFSEDSGIGAESESLAGSERQRNRRESCESTGTNRTTPCSPRHQSTSRYRSVKKMSTSSSLNSIYSTCTTTTKGHQDTDSLTGSASLDDGEGEEEEEEEVEEAEANQENGCNKIIRKQSNSSLPDPCQQPRRLPAKRIENPQNVEMTLKMKNALSGRIRFVPSQSLSIKVKQPISPKTNGQHWTEEEEKTLKRPQTAGVRTPKKKTSVTKQCRSRSADSLRTKTEDPTLLELERTQQELTKKLEKMNKMTSEGNIRKGSSKQDHGQNIQATPPSPIRRPHPLNRSLSPLIKQEKNNRIIRQASEEKKEKRAEEEEKKEKKEEQNFVNGLLKATPPPSPPPSPHQSSGLYRGRNSVKKLIVTFSQGVEESKKGVESTKMLGPLKGVRKCGVPIIPGLCGEIPSCNENNDSSNSQRQSRTFERTEYLDLESLPPPPLEVLMDNSFESAQTNETEEGLVKRGRSATPKRTTMSQRLRASMQSVTVLPSKGNLRQSSVSMSPARSTRQDNNVAAKGSHLNTRKTDQESEEAATLYKQARKIIHLRHSTESPTEKCNAETRPSKSAPICGSTASKQRGNSPPEVVPSTSVVSSQPNEVLSTSRIRMLPSTPVLHRRLPSPPVFKRQPTSPTSSSPPTFRKLPTPPTNSQRTLPSTPATKSEVTPAPKPVYPFKAPSPPASPKVHRWSRENSSEDSSSKVFSNARSVFCPASSSLFEAHPLPVPRPPQRWTSTGGCVLPRPWGDHGRLPVSVRGPQPFVRRSLSDRRPSLSVPPKAPVVSIAQTCGSEPALSTQGLEDYQAREEEAWNSQSELKATSRSASHPDLCIVGQALQRE</sequence>
<dbReference type="RefSeq" id="XP_030643518.1">
    <property type="nucleotide sequence ID" value="XM_030787658.1"/>
</dbReference>
<feature type="compositionally biased region" description="Low complexity" evidence="1">
    <location>
        <begin position="900"/>
        <end position="915"/>
    </location>
</feature>
<feature type="compositionally biased region" description="Basic residues" evidence="1">
    <location>
        <begin position="114"/>
        <end position="132"/>
    </location>
</feature>
<feature type="compositionally biased region" description="Basic and acidic residues" evidence="1">
    <location>
        <begin position="540"/>
        <end position="558"/>
    </location>
</feature>
<feature type="region of interest" description="Disordered" evidence="1">
    <location>
        <begin position="315"/>
        <end position="382"/>
    </location>
</feature>
<dbReference type="PANTHER" id="PTHR22017:SF0">
    <property type="entry name" value="PHOTORECEPTOR CILIUM ACTIN REGULATOR"/>
    <property type="match status" value="1"/>
</dbReference>
<dbReference type="AlphaFoldDB" id="A0A6J2WGR4"/>
<gene>
    <name evidence="3" type="primary">pcare1</name>
</gene>
<feature type="region of interest" description="Disordered" evidence="1">
    <location>
        <begin position="772"/>
        <end position="852"/>
    </location>
</feature>
<dbReference type="OrthoDB" id="8954214at2759"/>
<feature type="compositionally biased region" description="Basic and acidic residues" evidence="1">
    <location>
        <begin position="616"/>
        <end position="648"/>
    </location>
</feature>
<dbReference type="Pfam" id="PF15449">
    <property type="entry name" value="Retinal"/>
    <property type="match status" value="3"/>
</dbReference>
<dbReference type="FunCoup" id="A0A6J2WGR4">
    <property type="interactions" value="1480"/>
</dbReference>
<feature type="region of interest" description="Disordered" evidence="1">
    <location>
        <begin position="395"/>
        <end position="463"/>
    </location>
</feature>
<feature type="region of interest" description="Disordered" evidence="1">
    <location>
        <begin position="499"/>
        <end position="558"/>
    </location>
</feature>
<feature type="compositionally biased region" description="Basic and acidic residues" evidence="1">
    <location>
        <begin position="867"/>
        <end position="882"/>
    </location>
</feature>
<feature type="compositionally biased region" description="Polar residues" evidence="1">
    <location>
        <begin position="1"/>
        <end position="15"/>
    </location>
</feature>
<keyword evidence="2" id="KW-1185">Reference proteome</keyword>